<sequence length="70" mass="8069">MLTQELSKEEIARHYSACLDSVALIKKLQAEPESEETRDTIARNVEHLKIMLGRDFWTTEDLEPLRAAVK</sequence>
<protein>
    <submittedName>
        <fullName evidence="1">Uncharacterized protein</fullName>
    </submittedName>
</protein>
<dbReference type="EMBL" id="LR796237">
    <property type="protein sequence ID" value="CAB4129466.1"/>
    <property type="molecule type" value="Genomic_DNA"/>
</dbReference>
<accession>A0A6J5L8A0</accession>
<evidence type="ECO:0000313" key="1">
    <source>
        <dbReference type="EMBL" id="CAB4129466.1"/>
    </source>
</evidence>
<gene>
    <name evidence="1" type="ORF">UFOVP116_16</name>
</gene>
<proteinExistence type="predicted"/>
<reference evidence="1" key="1">
    <citation type="submission" date="2020-04" db="EMBL/GenBank/DDBJ databases">
        <authorList>
            <person name="Chiriac C."/>
            <person name="Salcher M."/>
            <person name="Ghai R."/>
            <person name="Kavagutti S V."/>
        </authorList>
    </citation>
    <scope>NUCLEOTIDE SEQUENCE</scope>
</reference>
<organism evidence="1">
    <name type="scientific">uncultured Caudovirales phage</name>
    <dbReference type="NCBI Taxonomy" id="2100421"/>
    <lineage>
        <taxon>Viruses</taxon>
        <taxon>Duplodnaviria</taxon>
        <taxon>Heunggongvirae</taxon>
        <taxon>Uroviricota</taxon>
        <taxon>Caudoviricetes</taxon>
        <taxon>Peduoviridae</taxon>
        <taxon>Maltschvirus</taxon>
        <taxon>Maltschvirus maltsch</taxon>
    </lineage>
</organism>
<name>A0A6J5L8A0_9CAUD</name>